<dbReference type="EMBL" id="WHUG01000009">
    <property type="protein sequence ID" value="MQA40653.1"/>
    <property type="molecule type" value="Genomic_DNA"/>
</dbReference>
<name>A0A6A7N6D4_9BURK</name>
<dbReference type="PANTHER" id="PTHR30337">
    <property type="entry name" value="COMPONENT OF ATP-DEPENDENT DSDNA EXONUCLEASE"/>
    <property type="match status" value="1"/>
</dbReference>
<dbReference type="InterPro" id="IPR029052">
    <property type="entry name" value="Metallo-depent_PP-like"/>
</dbReference>
<keyword evidence="2" id="KW-1185">Reference proteome</keyword>
<protein>
    <submittedName>
        <fullName evidence="1">Metallophosphatase family protein</fullName>
    </submittedName>
</protein>
<gene>
    <name evidence="1" type="ORF">GEV02_21095</name>
</gene>
<evidence type="ECO:0000313" key="1">
    <source>
        <dbReference type="EMBL" id="MQA40653.1"/>
    </source>
</evidence>
<dbReference type="InterPro" id="IPR050535">
    <property type="entry name" value="DNA_Repair-Maintenance_Comp"/>
</dbReference>
<accession>A0A6A7N6D4</accession>
<dbReference type="SUPFAM" id="SSF56300">
    <property type="entry name" value="Metallo-dependent phosphatases"/>
    <property type="match status" value="1"/>
</dbReference>
<evidence type="ECO:0000313" key="2">
    <source>
        <dbReference type="Proteomes" id="UP000440498"/>
    </source>
</evidence>
<dbReference type="Gene3D" id="3.60.21.10">
    <property type="match status" value="1"/>
</dbReference>
<dbReference type="Proteomes" id="UP000440498">
    <property type="component" value="Unassembled WGS sequence"/>
</dbReference>
<sequence>MRCAHFSDLHYNEAHLEESDRCFGHAIDAAIAGGVDVAVVSGDASEHALKSHEPALFALASQLRRLADHCPVLLLQGTFTHDPPGALRLFQLLGGRFPIHVAERLQQVALDADGRWHASEGWQHTRLPGGTRALFTCVPTLNRAMLAAHCGSAAELGSAGYIADLLSGYAPGNMAARAAGIPTLAVSHGTVAGSYTEHGAVMAGLDHEFTTGALFSAGADAFLLGHIHLHQRWQREGQLIAYAGSIGRFHFGEPEDKGFLLWQVAPGLASAEMRSTPARRTVDLVFDGPPALAQLREAAADGKLHGAHVRVRWHVAEEESRQVDRRAIAVLLDGAASIKLEGRVIPILAARAPGIARLAGLAPQIAAWAESVEAAPAPLLACLEDLRASSPESVAERLLAACTSGADAAEALQDACATPS</sequence>
<reference evidence="1 2" key="1">
    <citation type="submission" date="2019-10" db="EMBL/GenBank/DDBJ databases">
        <title>Two novel species isolated from a subtropical stream in China.</title>
        <authorList>
            <person name="Lu H."/>
        </authorList>
    </citation>
    <scope>NUCLEOTIDE SEQUENCE [LARGE SCALE GENOMIC DNA]</scope>
    <source>
        <strain evidence="1 2">FT29W</strain>
    </source>
</reference>
<organism evidence="1 2">
    <name type="scientific">Rugamonas aquatica</name>
    <dbReference type="NCBI Taxonomy" id="2743357"/>
    <lineage>
        <taxon>Bacteria</taxon>
        <taxon>Pseudomonadati</taxon>
        <taxon>Pseudomonadota</taxon>
        <taxon>Betaproteobacteria</taxon>
        <taxon>Burkholderiales</taxon>
        <taxon>Oxalobacteraceae</taxon>
        <taxon>Telluria group</taxon>
        <taxon>Rugamonas</taxon>
    </lineage>
</organism>
<dbReference type="AlphaFoldDB" id="A0A6A7N6D4"/>
<proteinExistence type="predicted"/>
<comment type="caution">
    <text evidence="1">The sequence shown here is derived from an EMBL/GenBank/DDBJ whole genome shotgun (WGS) entry which is preliminary data.</text>
</comment>